<reference evidence="1" key="2">
    <citation type="journal article" date="2021" name="PeerJ">
        <title>Extensive microbial diversity within the chicken gut microbiome revealed by metagenomics and culture.</title>
        <authorList>
            <person name="Gilroy R."/>
            <person name="Ravi A."/>
            <person name="Getino M."/>
            <person name="Pursley I."/>
            <person name="Horton D.L."/>
            <person name="Alikhan N.F."/>
            <person name="Baker D."/>
            <person name="Gharbi K."/>
            <person name="Hall N."/>
            <person name="Watson M."/>
            <person name="Adriaenssens E.M."/>
            <person name="Foster-Nyarko E."/>
            <person name="Jarju S."/>
            <person name="Secka A."/>
            <person name="Antonio M."/>
            <person name="Oren A."/>
            <person name="Chaudhuri R.R."/>
            <person name="La Ragione R."/>
            <person name="Hildebrand F."/>
            <person name="Pallen M.J."/>
        </authorList>
    </citation>
    <scope>NUCLEOTIDE SEQUENCE</scope>
    <source>
        <strain evidence="1">ChiSxjej1B13-7041</strain>
    </source>
</reference>
<comment type="caution">
    <text evidence="1">The sequence shown here is derived from an EMBL/GenBank/DDBJ whole genome shotgun (WGS) entry which is preliminary data.</text>
</comment>
<dbReference type="EMBL" id="DVHU01000082">
    <property type="protein sequence ID" value="HIR93586.1"/>
    <property type="molecule type" value="Genomic_DNA"/>
</dbReference>
<dbReference type="SUPFAM" id="SSF52540">
    <property type="entry name" value="P-loop containing nucleoside triphosphate hydrolases"/>
    <property type="match status" value="1"/>
</dbReference>
<dbReference type="GO" id="GO:0016301">
    <property type="term" value="F:kinase activity"/>
    <property type="evidence" value="ECO:0007669"/>
    <property type="project" value="UniProtKB-KW"/>
</dbReference>
<evidence type="ECO:0000313" key="2">
    <source>
        <dbReference type="Proteomes" id="UP000886841"/>
    </source>
</evidence>
<organism evidence="1 2">
    <name type="scientific">Candidatus Egerieimonas intestinavium</name>
    <dbReference type="NCBI Taxonomy" id="2840777"/>
    <lineage>
        <taxon>Bacteria</taxon>
        <taxon>Bacillati</taxon>
        <taxon>Bacillota</taxon>
        <taxon>Clostridia</taxon>
        <taxon>Lachnospirales</taxon>
        <taxon>Lachnospiraceae</taxon>
        <taxon>Lachnospiraceae incertae sedis</taxon>
        <taxon>Candidatus Egerieimonas</taxon>
    </lineage>
</organism>
<dbReference type="AlphaFoldDB" id="A0A9D1EKP0"/>
<keyword evidence="1" id="KW-0808">Transferase</keyword>
<proteinExistence type="predicted"/>
<dbReference type="Pfam" id="PF13189">
    <property type="entry name" value="Cytidylate_kin2"/>
    <property type="match status" value="1"/>
</dbReference>
<sequence length="194" mass="23202">MENRVITINRMYGSNGRLIAKELSQRLGIHYYDKELIQLASEKQNIPYDELVKVDEKRASRWRYPVDEAVQMEPQYRYNPMNDVLFETQSQIIRELAAKESCIIVGRCANYLLSDRALRVYIYAPADYRVKVIMERLGREEKSAKSLVKKMDRQRRYYYEYFTDQKWDDFSQYDLCINSSRFTQEQIVDMIAAL</sequence>
<protein>
    <submittedName>
        <fullName evidence="1">Cytidylate kinase-like family protein</fullName>
    </submittedName>
</protein>
<name>A0A9D1EKP0_9FIRM</name>
<evidence type="ECO:0000313" key="1">
    <source>
        <dbReference type="EMBL" id="HIR93586.1"/>
    </source>
</evidence>
<dbReference type="Gene3D" id="3.40.50.300">
    <property type="entry name" value="P-loop containing nucleotide triphosphate hydrolases"/>
    <property type="match status" value="1"/>
</dbReference>
<gene>
    <name evidence="1" type="ORF">IAB98_09240</name>
</gene>
<dbReference type="Proteomes" id="UP000886841">
    <property type="component" value="Unassembled WGS sequence"/>
</dbReference>
<accession>A0A9D1EKP0</accession>
<dbReference type="InterPro" id="IPR027417">
    <property type="entry name" value="P-loop_NTPase"/>
</dbReference>
<keyword evidence="1" id="KW-0418">Kinase</keyword>
<reference evidence="1" key="1">
    <citation type="submission" date="2020-10" db="EMBL/GenBank/DDBJ databases">
        <authorList>
            <person name="Gilroy R."/>
        </authorList>
    </citation>
    <scope>NUCLEOTIDE SEQUENCE</scope>
    <source>
        <strain evidence="1">ChiSxjej1B13-7041</strain>
    </source>
</reference>